<name>A0ABR1ERT9_NECAM</name>
<gene>
    <name evidence="1" type="primary">Necator_chrX.g25486</name>
    <name evidence="1" type="ORF">RB195_025320</name>
</gene>
<organism evidence="1 2">
    <name type="scientific">Necator americanus</name>
    <name type="common">Human hookworm</name>
    <dbReference type="NCBI Taxonomy" id="51031"/>
    <lineage>
        <taxon>Eukaryota</taxon>
        <taxon>Metazoa</taxon>
        <taxon>Ecdysozoa</taxon>
        <taxon>Nematoda</taxon>
        <taxon>Chromadorea</taxon>
        <taxon>Rhabditida</taxon>
        <taxon>Rhabditina</taxon>
        <taxon>Rhabditomorpha</taxon>
        <taxon>Strongyloidea</taxon>
        <taxon>Ancylostomatidae</taxon>
        <taxon>Bunostominae</taxon>
        <taxon>Necator</taxon>
    </lineage>
</organism>
<sequence>MAEEAQQSFDVFQSLEFAKLFNMAALQLDCLSKLLTANDVRQMFDDPRIECAPKQVRSVLLEALLRCFRTDSVIQQGRGILIVTTLGKSLSAKIQNYIAKKANSGTHSKIYTNPNQDRSNNRGTFANSAIIDTLIDHMRGNIVAWWILIEFGLPPKLRFSSMAPTMLT</sequence>
<keyword evidence="2" id="KW-1185">Reference proteome</keyword>
<dbReference type="EMBL" id="JAVFWL010000006">
    <property type="protein sequence ID" value="KAK6765352.1"/>
    <property type="molecule type" value="Genomic_DNA"/>
</dbReference>
<evidence type="ECO:0000313" key="1">
    <source>
        <dbReference type="EMBL" id="KAK6765352.1"/>
    </source>
</evidence>
<protein>
    <submittedName>
        <fullName evidence="1">Uncharacterized protein</fullName>
    </submittedName>
</protein>
<proteinExistence type="predicted"/>
<dbReference type="Proteomes" id="UP001303046">
    <property type="component" value="Unassembled WGS sequence"/>
</dbReference>
<comment type="caution">
    <text evidence="1">The sequence shown here is derived from an EMBL/GenBank/DDBJ whole genome shotgun (WGS) entry which is preliminary data.</text>
</comment>
<evidence type="ECO:0000313" key="2">
    <source>
        <dbReference type="Proteomes" id="UP001303046"/>
    </source>
</evidence>
<accession>A0ABR1ERT9</accession>
<reference evidence="1 2" key="1">
    <citation type="submission" date="2023-08" db="EMBL/GenBank/DDBJ databases">
        <title>A Necator americanus chromosomal reference genome.</title>
        <authorList>
            <person name="Ilik V."/>
            <person name="Petrzelkova K.J."/>
            <person name="Pardy F."/>
            <person name="Fuh T."/>
            <person name="Niatou-Singa F.S."/>
            <person name="Gouil Q."/>
            <person name="Baker L."/>
            <person name="Ritchie M.E."/>
            <person name="Jex A.R."/>
            <person name="Gazzola D."/>
            <person name="Li H."/>
            <person name="Toshio Fujiwara R."/>
            <person name="Zhan B."/>
            <person name="Aroian R.V."/>
            <person name="Pafco B."/>
            <person name="Schwarz E.M."/>
        </authorList>
    </citation>
    <scope>NUCLEOTIDE SEQUENCE [LARGE SCALE GENOMIC DNA]</scope>
    <source>
        <strain evidence="1 2">Aroian</strain>
        <tissue evidence="1">Whole animal</tissue>
    </source>
</reference>